<sequence>MTIPEERDGPPRAVVLAAIAVAGLAVIGVLVVAALSRDAPPPSPVAVVAIPAPQAESDECRALLAALPAELGDYQRADLANPAPAGAAAWRPADGGDAVILRCGLDRPVDFVAGTPVQMVNDVAWFRIADTGRTTWIAVDRPVYVALTLPDGSGSIPIQSVTKAISDTMPARPVETGPPR</sequence>
<dbReference type="InterPro" id="IPR021903">
    <property type="entry name" value="DUF3515"/>
</dbReference>
<dbReference type="Proteomes" id="UP001651690">
    <property type="component" value="Unassembled WGS sequence"/>
</dbReference>
<dbReference type="RefSeq" id="WP_255061790.1">
    <property type="nucleotide sequence ID" value="NZ_JANDBD010000008.1"/>
</dbReference>
<dbReference type="Pfam" id="PF12028">
    <property type="entry name" value="DUF3515"/>
    <property type="match status" value="1"/>
</dbReference>
<keyword evidence="1" id="KW-0472">Membrane</keyword>
<protein>
    <submittedName>
        <fullName evidence="2">DUF3515 domain-containing protein</fullName>
    </submittedName>
</protein>
<reference evidence="2 3" key="1">
    <citation type="submission" date="2022-06" db="EMBL/GenBank/DDBJ databases">
        <title>Mycolicibacterium sp. CAU 1645 isolated from seawater.</title>
        <authorList>
            <person name="Kim W."/>
        </authorList>
    </citation>
    <scope>NUCLEOTIDE SEQUENCE [LARGE SCALE GENOMIC DNA]</scope>
    <source>
        <strain evidence="2 3">CAU 1645</strain>
    </source>
</reference>
<evidence type="ECO:0000313" key="3">
    <source>
        <dbReference type="Proteomes" id="UP001651690"/>
    </source>
</evidence>
<name>A0ABT1M574_9MYCO</name>
<keyword evidence="1" id="KW-0812">Transmembrane</keyword>
<gene>
    <name evidence="2" type="ORF">NM203_19165</name>
</gene>
<feature type="transmembrane region" description="Helical" evidence="1">
    <location>
        <begin position="12"/>
        <end position="35"/>
    </location>
</feature>
<keyword evidence="1" id="KW-1133">Transmembrane helix</keyword>
<keyword evidence="3" id="KW-1185">Reference proteome</keyword>
<evidence type="ECO:0000256" key="1">
    <source>
        <dbReference type="SAM" id="Phobius"/>
    </source>
</evidence>
<organism evidence="2 3">
    <name type="scientific">Mycolicibacterium arenosum</name>
    <dbReference type="NCBI Taxonomy" id="2952157"/>
    <lineage>
        <taxon>Bacteria</taxon>
        <taxon>Bacillati</taxon>
        <taxon>Actinomycetota</taxon>
        <taxon>Actinomycetes</taxon>
        <taxon>Mycobacteriales</taxon>
        <taxon>Mycobacteriaceae</taxon>
        <taxon>Mycolicibacterium</taxon>
    </lineage>
</organism>
<evidence type="ECO:0000313" key="2">
    <source>
        <dbReference type="EMBL" id="MCP9274315.1"/>
    </source>
</evidence>
<dbReference type="EMBL" id="JANDBD010000008">
    <property type="protein sequence ID" value="MCP9274315.1"/>
    <property type="molecule type" value="Genomic_DNA"/>
</dbReference>
<accession>A0ABT1M574</accession>
<comment type="caution">
    <text evidence="2">The sequence shown here is derived from an EMBL/GenBank/DDBJ whole genome shotgun (WGS) entry which is preliminary data.</text>
</comment>
<proteinExistence type="predicted"/>